<dbReference type="EMBL" id="BMOL01000020">
    <property type="protein sequence ID" value="GGL91251.1"/>
    <property type="molecule type" value="Genomic_DNA"/>
</dbReference>
<comment type="caution">
    <text evidence="2">The sequence shown here is derived from an EMBL/GenBank/DDBJ whole genome shotgun (WGS) entry which is preliminary data.</text>
</comment>
<proteinExistence type="predicted"/>
<evidence type="ECO:0000313" key="2">
    <source>
        <dbReference type="EMBL" id="GGL91251.1"/>
    </source>
</evidence>
<sequence length="45" mass="4551">MKNLRKAFIAALVLVGTASADSFGSQGDAPAGGVHMDGKISMWSG</sequence>
<reference evidence="3" key="1">
    <citation type="journal article" date="2019" name="Int. J. Syst. Evol. Microbiol.">
        <title>The Global Catalogue of Microorganisms (GCM) 10K type strain sequencing project: providing services to taxonomists for standard genome sequencing and annotation.</title>
        <authorList>
            <consortium name="The Broad Institute Genomics Platform"/>
            <consortium name="The Broad Institute Genome Sequencing Center for Infectious Disease"/>
            <person name="Wu L."/>
            <person name="Ma J."/>
        </authorList>
    </citation>
    <scope>NUCLEOTIDE SEQUENCE [LARGE SCALE GENOMIC DNA]</scope>
    <source>
        <strain evidence="3">JCM 15442</strain>
    </source>
</reference>
<gene>
    <name evidence="2" type="ORF">GCM10010840_31660</name>
</gene>
<keyword evidence="1" id="KW-0732">Signal</keyword>
<name>A0ABQ2GE73_9DEIO</name>
<evidence type="ECO:0000313" key="3">
    <source>
        <dbReference type="Proteomes" id="UP000639973"/>
    </source>
</evidence>
<evidence type="ECO:0000256" key="1">
    <source>
        <dbReference type="SAM" id="SignalP"/>
    </source>
</evidence>
<accession>A0ABQ2GE73</accession>
<organism evidence="2 3">
    <name type="scientific">Deinococcus aerolatus</name>
    <dbReference type="NCBI Taxonomy" id="522487"/>
    <lineage>
        <taxon>Bacteria</taxon>
        <taxon>Thermotogati</taxon>
        <taxon>Deinococcota</taxon>
        <taxon>Deinococci</taxon>
        <taxon>Deinococcales</taxon>
        <taxon>Deinococcaceae</taxon>
        <taxon>Deinococcus</taxon>
    </lineage>
</organism>
<keyword evidence="3" id="KW-1185">Reference proteome</keyword>
<protein>
    <submittedName>
        <fullName evidence="2">Uncharacterized protein</fullName>
    </submittedName>
</protein>
<feature type="signal peptide" evidence="1">
    <location>
        <begin position="1"/>
        <end position="20"/>
    </location>
</feature>
<dbReference type="RefSeq" id="WP_188973712.1">
    <property type="nucleotide sequence ID" value="NZ_BMOL01000020.1"/>
</dbReference>
<dbReference type="Proteomes" id="UP000639973">
    <property type="component" value="Unassembled WGS sequence"/>
</dbReference>
<feature type="chain" id="PRO_5045632327" evidence="1">
    <location>
        <begin position="21"/>
        <end position="45"/>
    </location>
</feature>